<feature type="transmembrane region" description="Helical" evidence="1">
    <location>
        <begin position="152"/>
        <end position="172"/>
    </location>
</feature>
<feature type="transmembrane region" description="Helical" evidence="1">
    <location>
        <begin position="28"/>
        <end position="49"/>
    </location>
</feature>
<sequence>MALAPSPTPQVDALLRHSQRHDMLSLDYVVALFFVAVVAMFLLHILGPLRRWLSHGLLHHIVMGVYTLSYPLVGYTIGLMQSTKYLYLNDFTVWAVFLLLLLTSTDSLTACRLDDIDNWKSIYVKQLFKGFIVVFIVLKFCIYMELASNLNYLWYPLSAILVVIVLKSYLMIASMRMVSKSYHGKNVKVIAEYMQHIDNKLVAFDPVTMEGYRYMVAGEKHCVNQPGHTPWYKKPDDLKLTTVEQIWQCEGNLLIGDQGKVLKDLCLSMALSKMLNRRFAGFKLSEAELEKTHDFVFKGLLAGDEQRVFRVIEEELVFVHDMYYTRYSYLYQKGRYLALCLPVIMSALCLWLTVASLHVKRDEHTDLSIDSFQDLMNAASYIMFKHITSGSLMSGTIVITVVLAFLEAYQLYLYMASGWFKVALIRSYVTAPFLQTSYCSEMIIRLLLMLKPFRPWKGRLGQYCFLENLGRKSKVMSCLHYGTLCMVDKAMKGSKKSVKLSKDVKKAIIDSLLASNGHLTNGVTSLQRNGVHDDLKWACDGTATDGAVARTIVVWHIATTLCEQKLDKQAKEQDAVKTASTLSKYCMHLLAFAPNLLPDHSSISESILRQSIDEASKILKEAKNNKIDGRCETLMEINTDGCVDDETILVARGVHLARQLMIDNIQDFTTRWKVLSDFWEEMMLYVSPSDDARVRVHLEVLPRGGEFITHLWALLTHAGVLKRGSTEPKDVV</sequence>
<feature type="transmembrane region" description="Helical" evidence="1">
    <location>
        <begin position="126"/>
        <end position="146"/>
    </location>
</feature>
<feature type="domain" description="DUF4220" evidence="2">
    <location>
        <begin position="64"/>
        <end position="467"/>
    </location>
</feature>
<evidence type="ECO:0000313" key="3">
    <source>
        <dbReference type="EMBL" id="RCV39661.1"/>
    </source>
</evidence>
<keyword evidence="1" id="KW-0472">Membrane</keyword>
<dbReference type="KEGG" id="sita:101783339"/>
<evidence type="ECO:0000256" key="1">
    <source>
        <dbReference type="SAM" id="Phobius"/>
    </source>
</evidence>
<dbReference type="AlphaFoldDB" id="A0A368SBB2"/>
<dbReference type="PANTHER" id="PTHR31325">
    <property type="entry name" value="OS01G0798800 PROTEIN-RELATED"/>
    <property type="match status" value="1"/>
</dbReference>
<keyword evidence="1" id="KW-0812">Transmembrane</keyword>
<feature type="transmembrane region" description="Helical" evidence="1">
    <location>
        <begin position="379"/>
        <end position="404"/>
    </location>
</feature>
<gene>
    <name evidence="3" type="ORF">SETIT_8G241600v2</name>
</gene>
<name>A0A368SBB2_SETIT</name>
<dbReference type="InterPro" id="IPR007658">
    <property type="entry name" value="DUF594"/>
</dbReference>
<organism evidence="3">
    <name type="scientific">Setaria italica</name>
    <name type="common">Foxtail millet</name>
    <name type="synonym">Panicum italicum</name>
    <dbReference type="NCBI Taxonomy" id="4555"/>
    <lineage>
        <taxon>Eukaryota</taxon>
        <taxon>Viridiplantae</taxon>
        <taxon>Streptophyta</taxon>
        <taxon>Embryophyta</taxon>
        <taxon>Tracheophyta</taxon>
        <taxon>Spermatophyta</taxon>
        <taxon>Magnoliopsida</taxon>
        <taxon>Liliopsida</taxon>
        <taxon>Poales</taxon>
        <taxon>Poaceae</taxon>
        <taxon>PACMAD clade</taxon>
        <taxon>Panicoideae</taxon>
        <taxon>Panicodae</taxon>
        <taxon>Paniceae</taxon>
        <taxon>Cenchrinae</taxon>
        <taxon>Setaria</taxon>
    </lineage>
</organism>
<feature type="transmembrane region" description="Helical" evidence="1">
    <location>
        <begin position="336"/>
        <end position="359"/>
    </location>
</feature>
<dbReference type="InterPro" id="IPR025315">
    <property type="entry name" value="DUF4220"/>
</dbReference>
<dbReference type="OrthoDB" id="1559504at2759"/>
<reference evidence="3" key="1">
    <citation type="journal article" date="2012" name="Nat. Biotechnol.">
        <title>Reference genome sequence of the model plant Setaria.</title>
        <authorList>
            <person name="Bennetzen J.L."/>
            <person name="Schmutz J."/>
            <person name="Wang H."/>
            <person name="Percifield R."/>
            <person name="Hawkins J."/>
            <person name="Pontaroli A.C."/>
            <person name="Estep M."/>
            <person name="Feng L."/>
            <person name="Vaughn J.N."/>
            <person name="Grimwood J."/>
            <person name="Jenkins J."/>
            <person name="Barry K."/>
            <person name="Lindquist E."/>
            <person name="Hellsten U."/>
            <person name="Deshpande S."/>
            <person name="Wang X."/>
            <person name="Wu X."/>
            <person name="Mitros T."/>
            <person name="Triplett J."/>
            <person name="Yang X."/>
            <person name="Ye C.Y."/>
            <person name="Mauro-Herrera M."/>
            <person name="Wang L."/>
            <person name="Li P."/>
            <person name="Sharma M."/>
            <person name="Sharma R."/>
            <person name="Ronald P.C."/>
            <person name="Panaud O."/>
            <person name="Kellogg E.A."/>
            <person name="Brutnell T.P."/>
            <person name="Doust A.N."/>
            <person name="Tuskan G.A."/>
            <person name="Rokhsar D."/>
            <person name="Devos K.M."/>
        </authorList>
    </citation>
    <scope>NUCLEOTIDE SEQUENCE [LARGE SCALE GENOMIC DNA]</scope>
    <source>
        <strain evidence="3">Yugu1</strain>
    </source>
</reference>
<proteinExistence type="predicted"/>
<accession>A0A368SBB2</accession>
<dbReference type="Pfam" id="PF13968">
    <property type="entry name" value="DUF4220"/>
    <property type="match status" value="1"/>
</dbReference>
<reference evidence="3" key="2">
    <citation type="submission" date="2015-07" db="EMBL/GenBank/DDBJ databases">
        <authorList>
            <person name="Noorani M."/>
        </authorList>
    </citation>
    <scope>NUCLEOTIDE SEQUENCE</scope>
    <source>
        <strain evidence="3">Yugu1</strain>
    </source>
</reference>
<protein>
    <recommendedName>
        <fullName evidence="2">DUF4220 domain-containing protein</fullName>
    </recommendedName>
</protein>
<feature type="transmembrane region" description="Helical" evidence="1">
    <location>
        <begin position="86"/>
        <end position="105"/>
    </location>
</feature>
<feature type="transmembrane region" description="Helical" evidence="1">
    <location>
        <begin position="61"/>
        <end position="80"/>
    </location>
</feature>
<dbReference type="Pfam" id="PF04578">
    <property type="entry name" value="DUF594"/>
    <property type="match status" value="1"/>
</dbReference>
<dbReference type="EMBL" id="CM003535">
    <property type="protein sequence ID" value="RCV39661.1"/>
    <property type="molecule type" value="Genomic_DNA"/>
</dbReference>
<keyword evidence="1" id="KW-1133">Transmembrane helix</keyword>
<evidence type="ECO:0000259" key="2">
    <source>
        <dbReference type="Pfam" id="PF13968"/>
    </source>
</evidence>